<dbReference type="SUPFAM" id="SSF54637">
    <property type="entry name" value="Thioesterase/thiol ester dehydrase-isomerase"/>
    <property type="match status" value="1"/>
</dbReference>
<dbReference type="InterPro" id="IPR029069">
    <property type="entry name" value="HotDog_dom_sf"/>
</dbReference>
<evidence type="ECO:0000313" key="3">
    <source>
        <dbReference type="EMBL" id="MBF4162716.1"/>
    </source>
</evidence>
<dbReference type="CDD" id="cd03441">
    <property type="entry name" value="R_hydratase_like"/>
    <property type="match status" value="1"/>
</dbReference>
<evidence type="ECO:0000259" key="2">
    <source>
        <dbReference type="Pfam" id="PF13452"/>
    </source>
</evidence>
<keyword evidence="4" id="KW-1185">Reference proteome</keyword>
<evidence type="ECO:0000313" key="4">
    <source>
        <dbReference type="Proteomes" id="UP000656804"/>
    </source>
</evidence>
<dbReference type="Proteomes" id="UP000656804">
    <property type="component" value="Unassembled WGS sequence"/>
</dbReference>
<accession>A0A930UZ19</accession>
<name>A0A930UZ19_9ACTN</name>
<proteinExistence type="predicted"/>
<sequence length="173" mass="18726">MAIDRFPVEAGHVLQFARAIGDPSPVYVDPEAARAAGLEAIPAPPTFAMASAHFDPEYPLRPNPGRPWIGSADTATGYGPDDVDELASMLYAEQHFEYHRPLMVGDVLTGAERAGDTWTKQGRRGGELRFTEVITDFVDQSGAPVVTSRTVSVSTARPPVTPQEPQEPQEPRS</sequence>
<dbReference type="Gene3D" id="3.10.129.10">
    <property type="entry name" value="Hotdog Thioesterase"/>
    <property type="match status" value="1"/>
</dbReference>
<dbReference type="EMBL" id="JADIVZ010000007">
    <property type="protein sequence ID" value="MBF4162716.1"/>
    <property type="molecule type" value="Genomic_DNA"/>
</dbReference>
<evidence type="ECO:0000256" key="1">
    <source>
        <dbReference type="SAM" id="MobiDB-lite"/>
    </source>
</evidence>
<dbReference type="RefSeq" id="WP_194503986.1">
    <property type="nucleotide sequence ID" value="NZ_JADIVZ010000007.1"/>
</dbReference>
<organism evidence="3 4">
    <name type="scientific">Nocardioides acrostichi</name>
    <dbReference type="NCBI Taxonomy" id="2784339"/>
    <lineage>
        <taxon>Bacteria</taxon>
        <taxon>Bacillati</taxon>
        <taxon>Actinomycetota</taxon>
        <taxon>Actinomycetes</taxon>
        <taxon>Propionibacteriales</taxon>
        <taxon>Nocardioidaceae</taxon>
        <taxon>Nocardioides</taxon>
    </lineage>
</organism>
<dbReference type="Pfam" id="PF13452">
    <property type="entry name" value="FAS1_DH_region"/>
    <property type="match status" value="1"/>
</dbReference>
<feature type="domain" description="FAS1-like dehydratase" evidence="2">
    <location>
        <begin position="4"/>
        <end position="147"/>
    </location>
</feature>
<protein>
    <submittedName>
        <fullName evidence="3">MaoC family dehydratase N-terminal domain-containing protein</fullName>
    </submittedName>
</protein>
<dbReference type="AlphaFoldDB" id="A0A930UZ19"/>
<feature type="compositionally biased region" description="Low complexity" evidence="1">
    <location>
        <begin position="149"/>
        <end position="166"/>
    </location>
</feature>
<gene>
    <name evidence="3" type="ORF">ISG29_13545</name>
</gene>
<comment type="caution">
    <text evidence="3">The sequence shown here is derived from an EMBL/GenBank/DDBJ whole genome shotgun (WGS) entry which is preliminary data.</text>
</comment>
<dbReference type="InterPro" id="IPR039569">
    <property type="entry name" value="FAS1-like_DH_region"/>
</dbReference>
<reference evidence="3" key="1">
    <citation type="submission" date="2020-11" db="EMBL/GenBank/DDBJ databases">
        <title>Nocardioides sp. CBS4Y-1, whole genome shotgun sequence.</title>
        <authorList>
            <person name="Tuo L."/>
        </authorList>
    </citation>
    <scope>NUCLEOTIDE SEQUENCE</scope>
    <source>
        <strain evidence="3">CBS4Y-1</strain>
    </source>
</reference>
<feature type="region of interest" description="Disordered" evidence="1">
    <location>
        <begin position="149"/>
        <end position="173"/>
    </location>
</feature>